<keyword evidence="3 8" id="KW-0132">Cell division</keyword>
<dbReference type="PANTHER" id="PTHR37820">
    <property type="entry name" value="CELL DIVISION PROTEIN DIVIB"/>
    <property type="match status" value="1"/>
</dbReference>
<dbReference type="AlphaFoldDB" id="A0A2T0WB69"/>
<dbReference type="InterPro" id="IPR034746">
    <property type="entry name" value="POTRA"/>
</dbReference>
<dbReference type="RefSeq" id="WP_106190668.1">
    <property type="nucleotide sequence ID" value="NZ_PVTO01000002.1"/>
</dbReference>
<comment type="subcellular location">
    <subcellularLocation>
        <location evidence="8">Cell membrane</location>
        <topology evidence="8">Single-pass type II membrane protein</topology>
    </subcellularLocation>
    <subcellularLocation>
        <location evidence="1">Membrane</location>
    </subcellularLocation>
    <text evidence="8">Localizes to the division septum.</text>
</comment>
<evidence type="ECO:0000256" key="6">
    <source>
        <dbReference type="ARBA" id="ARBA00023136"/>
    </source>
</evidence>
<comment type="caution">
    <text evidence="10">The sequence shown here is derived from an EMBL/GenBank/DDBJ whole genome shotgun (WGS) entry which is preliminary data.</text>
</comment>
<organism evidence="10 11">
    <name type="scientific">Alkalibacterium olivapovliticus</name>
    <dbReference type="NCBI Taxonomy" id="99907"/>
    <lineage>
        <taxon>Bacteria</taxon>
        <taxon>Bacillati</taxon>
        <taxon>Bacillota</taxon>
        <taxon>Bacilli</taxon>
        <taxon>Lactobacillales</taxon>
        <taxon>Carnobacteriaceae</taxon>
        <taxon>Alkalibacterium</taxon>
    </lineage>
</organism>
<keyword evidence="6 8" id="KW-0472">Membrane</keyword>
<gene>
    <name evidence="8" type="primary">divIB</name>
    <name evidence="10" type="ORF">CLV38_102142</name>
</gene>
<evidence type="ECO:0000256" key="3">
    <source>
        <dbReference type="ARBA" id="ARBA00022618"/>
    </source>
</evidence>
<accession>A0A2T0WB69</accession>
<dbReference type="InterPro" id="IPR005548">
    <property type="entry name" value="Cell_div_FtsQ/DivIB_C"/>
</dbReference>
<reference evidence="10 11" key="1">
    <citation type="submission" date="2018-03" db="EMBL/GenBank/DDBJ databases">
        <title>Genomic Encyclopedia of Archaeal and Bacterial Type Strains, Phase II (KMG-II): from individual species to whole genera.</title>
        <authorList>
            <person name="Goeker M."/>
        </authorList>
    </citation>
    <scope>NUCLEOTIDE SEQUENCE [LARGE SCALE GENOMIC DNA]</scope>
    <source>
        <strain evidence="10 11">DSM 13175</strain>
    </source>
</reference>
<proteinExistence type="inferred from homology"/>
<evidence type="ECO:0000256" key="2">
    <source>
        <dbReference type="ARBA" id="ARBA00022475"/>
    </source>
</evidence>
<dbReference type="PROSITE" id="PS51779">
    <property type="entry name" value="POTRA"/>
    <property type="match status" value="1"/>
</dbReference>
<dbReference type="HAMAP" id="MF_00912">
    <property type="entry name" value="DivIB"/>
    <property type="match status" value="1"/>
</dbReference>
<evidence type="ECO:0000256" key="7">
    <source>
        <dbReference type="ARBA" id="ARBA00023306"/>
    </source>
</evidence>
<dbReference type="GO" id="GO:0005886">
    <property type="term" value="C:plasma membrane"/>
    <property type="evidence" value="ECO:0007669"/>
    <property type="project" value="UniProtKB-SubCell"/>
</dbReference>
<dbReference type="OrthoDB" id="1819027at2"/>
<evidence type="ECO:0000256" key="1">
    <source>
        <dbReference type="ARBA" id="ARBA00004370"/>
    </source>
</evidence>
<name>A0A2T0WB69_9LACT</name>
<dbReference type="Gene3D" id="3.40.50.10960">
    <property type="match status" value="1"/>
</dbReference>
<evidence type="ECO:0000256" key="8">
    <source>
        <dbReference type="HAMAP-Rule" id="MF_00912"/>
    </source>
</evidence>
<keyword evidence="5 8" id="KW-1133">Transmembrane helix</keyword>
<dbReference type="EMBL" id="PVTO01000002">
    <property type="protein sequence ID" value="PRY83955.1"/>
    <property type="molecule type" value="Genomic_DNA"/>
</dbReference>
<dbReference type="GO" id="GO:0032153">
    <property type="term" value="C:cell division site"/>
    <property type="evidence" value="ECO:0007669"/>
    <property type="project" value="UniProtKB-UniRule"/>
</dbReference>
<evidence type="ECO:0000256" key="5">
    <source>
        <dbReference type="ARBA" id="ARBA00022989"/>
    </source>
</evidence>
<evidence type="ECO:0000256" key="4">
    <source>
        <dbReference type="ARBA" id="ARBA00022692"/>
    </source>
</evidence>
<feature type="domain" description="POTRA" evidence="9">
    <location>
        <begin position="55"/>
        <end position="126"/>
    </location>
</feature>
<keyword evidence="2 8" id="KW-1003">Cell membrane</keyword>
<protein>
    <recommendedName>
        <fullName evidence="8">Cell division protein DivIB</fullName>
    </recommendedName>
</protein>
<feature type="transmembrane region" description="Helical" evidence="8">
    <location>
        <begin position="29"/>
        <end position="51"/>
    </location>
</feature>
<dbReference type="PANTHER" id="PTHR37820:SF1">
    <property type="entry name" value="CELL DIVISION PROTEIN FTSQ"/>
    <property type="match status" value="1"/>
</dbReference>
<evidence type="ECO:0000313" key="11">
    <source>
        <dbReference type="Proteomes" id="UP000238205"/>
    </source>
</evidence>
<dbReference type="InterPro" id="IPR013685">
    <property type="entry name" value="POTRA_FtsQ_type"/>
</dbReference>
<keyword evidence="11" id="KW-1185">Reference proteome</keyword>
<comment type="similarity">
    <text evidence="8">Belongs to the FtsQ/DivIB family. DivIB subfamily.</text>
</comment>
<keyword evidence="7 8" id="KW-0131">Cell cycle</keyword>
<dbReference type="Proteomes" id="UP000238205">
    <property type="component" value="Unassembled WGS sequence"/>
</dbReference>
<comment type="function">
    <text evidence="8">Cell division protein that may be involved in stabilizing or promoting the assembly of the division complex.</text>
</comment>
<dbReference type="Pfam" id="PF08478">
    <property type="entry name" value="POTRA_1"/>
    <property type="match status" value="1"/>
</dbReference>
<dbReference type="InterPro" id="IPR050487">
    <property type="entry name" value="FtsQ_DivIB"/>
</dbReference>
<dbReference type="InterPro" id="IPR026580">
    <property type="entry name" value="DivIB"/>
</dbReference>
<dbReference type="GO" id="GO:0043093">
    <property type="term" value="P:FtsZ-dependent cytokinesis"/>
    <property type="evidence" value="ECO:0007669"/>
    <property type="project" value="UniProtKB-UniRule"/>
</dbReference>
<evidence type="ECO:0000313" key="10">
    <source>
        <dbReference type="EMBL" id="PRY83955.1"/>
    </source>
</evidence>
<evidence type="ECO:0000259" key="9">
    <source>
        <dbReference type="PROSITE" id="PS51779"/>
    </source>
</evidence>
<keyword evidence="4 8" id="KW-0812">Transmembrane</keyword>
<dbReference type="Pfam" id="PF03799">
    <property type="entry name" value="FtsQ_DivIB_C"/>
    <property type="match status" value="1"/>
</dbReference>
<sequence>MTLKEETEEVKNDGGKASSFSRLTSFNRLYIKWGMLVLLFMFSIILSAYSISPYSEVNGVSVEGTNEVYDQAVYQGSTIQMGDSIVTVLRNRSEIEEAIESSIPQISEASVSLSGLQTVNITVSEYETVAYLLNEDQYYKILENGVILDEFLPRITSNQPVLLNFSQGSVLDRMLVEYEEVEESIKAIVSEIELMDSDRNDMLVRIFMNDGNEVLASIPTLAERLNYYLQMRETVGSEKGLFDLEAGAYFIPFTSDEYEEFEETDEILEVEE</sequence>